<protein>
    <submittedName>
        <fullName evidence="1">14089_t:CDS:1</fullName>
    </submittedName>
</protein>
<keyword evidence="2" id="KW-1185">Reference proteome</keyword>
<name>A0ACA9Q379_9GLOM</name>
<evidence type="ECO:0000313" key="1">
    <source>
        <dbReference type="EMBL" id="CAG8734830.1"/>
    </source>
</evidence>
<dbReference type="Proteomes" id="UP000789366">
    <property type="component" value="Unassembled WGS sequence"/>
</dbReference>
<gene>
    <name evidence="1" type="ORF">SPELUC_LOCUS13373</name>
</gene>
<proteinExistence type="predicted"/>
<dbReference type="EMBL" id="CAJVPW010035034">
    <property type="protein sequence ID" value="CAG8734830.1"/>
    <property type="molecule type" value="Genomic_DNA"/>
</dbReference>
<evidence type="ECO:0000313" key="2">
    <source>
        <dbReference type="Proteomes" id="UP000789366"/>
    </source>
</evidence>
<sequence>STTFRFGITQDIVFSLNHLDTLLQEQPKGLQVVLFEHKQ</sequence>
<organism evidence="1 2">
    <name type="scientific">Cetraspora pellucida</name>
    <dbReference type="NCBI Taxonomy" id="1433469"/>
    <lineage>
        <taxon>Eukaryota</taxon>
        <taxon>Fungi</taxon>
        <taxon>Fungi incertae sedis</taxon>
        <taxon>Mucoromycota</taxon>
        <taxon>Glomeromycotina</taxon>
        <taxon>Glomeromycetes</taxon>
        <taxon>Diversisporales</taxon>
        <taxon>Gigasporaceae</taxon>
        <taxon>Cetraspora</taxon>
    </lineage>
</organism>
<accession>A0ACA9Q379</accession>
<reference evidence="1" key="1">
    <citation type="submission" date="2021-06" db="EMBL/GenBank/DDBJ databases">
        <authorList>
            <person name="Kallberg Y."/>
            <person name="Tangrot J."/>
            <person name="Rosling A."/>
        </authorList>
    </citation>
    <scope>NUCLEOTIDE SEQUENCE</scope>
    <source>
        <strain evidence="1">28 12/20/2015</strain>
    </source>
</reference>
<comment type="caution">
    <text evidence="1">The sequence shown here is derived from an EMBL/GenBank/DDBJ whole genome shotgun (WGS) entry which is preliminary data.</text>
</comment>
<feature type="non-terminal residue" evidence="1">
    <location>
        <position position="1"/>
    </location>
</feature>